<comment type="catalytic activity">
    <reaction evidence="7">
        <text>an alpha-D-Man-(1-&gt;3)-beta-D-Man-(1-&gt;4)-beta-D-GlcNAc-(1-&gt;4)-alpha-D-GlcNAc-diphospho-di-trans,poly-cis-dolichol + GDP-alpha-D-mannose = an alpha-D-Man-(1-&gt;3)-[alpha-D-Man-(1-&gt;6)]-beta-D-Man-(1-&gt;4)-beta-D-GlcNAc-(1-&gt;4)-alpha-D-GlcNAc-diphospho-di-trans,poly-cis-dolichol + GDP + H(+)</text>
        <dbReference type="Rhea" id="RHEA:29519"/>
        <dbReference type="Rhea" id="RHEA-COMP:19513"/>
        <dbReference type="Rhea" id="RHEA-COMP:19515"/>
        <dbReference type="ChEBI" id="CHEBI:15378"/>
        <dbReference type="ChEBI" id="CHEBI:57527"/>
        <dbReference type="ChEBI" id="CHEBI:58189"/>
        <dbReference type="ChEBI" id="CHEBI:132510"/>
        <dbReference type="ChEBI" id="CHEBI:132511"/>
        <dbReference type="EC" id="2.4.1.257"/>
    </reaction>
    <physiologicalReaction direction="left-to-right" evidence="7">
        <dbReference type="Rhea" id="RHEA:29520"/>
    </physiologicalReaction>
</comment>
<feature type="domain" description="Glycosyltransferase subfamily 4-like N-terminal" evidence="8">
    <location>
        <begin position="39"/>
        <end position="217"/>
    </location>
</feature>
<dbReference type="Proteomes" id="UP000467840">
    <property type="component" value="Chromosome 3"/>
</dbReference>
<dbReference type="GO" id="GO:0005789">
    <property type="term" value="C:endoplasmic reticulum membrane"/>
    <property type="evidence" value="ECO:0007669"/>
    <property type="project" value="UniProtKB-SubCell"/>
</dbReference>
<evidence type="ECO:0000259" key="8">
    <source>
        <dbReference type="Pfam" id="PF13439"/>
    </source>
</evidence>
<dbReference type="SUPFAM" id="SSF53756">
    <property type="entry name" value="UDP-Glycosyltransferase/glycogen phosphorylase"/>
    <property type="match status" value="1"/>
</dbReference>
<gene>
    <name evidence="9" type="ORF">GH714_010630</name>
</gene>
<proteinExistence type="inferred from homology"/>
<dbReference type="InterPro" id="IPR032710">
    <property type="entry name" value="NTF2-like_dom_sf"/>
</dbReference>
<keyword evidence="5" id="KW-1133">Transmembrane helix</keyword>
<dbReference type="AlphaFoldDB" id="A0A6A6KDC6"/>
<comment type="caution">
    <text evidence="9">The sequence shown here is derived from an EMBL/GenBank/DDBJ whole genome shotgun (WGS) entry which is preliminary data.</text>
</comment>
<dbReference type="UniPathway" id="UPA00378"/>
<comment type="pathway">
    <text evidence="1 7">Protein modification; protein glycosylation.</text>
</comment>
<evidence type="ECO:0000256" key="7">
    <source>
        <dbReference type="RuleBase" id="RU367136"/>
    </source>
</evidence>
<accession>A0A6A6KDC6</accession>
<keyword evidence="7" id="KW-0328">Glycosyltransferase</keyword>
<dbReference type="EC" id="2.4.1.132" evidence="7"/>
<organism evidence="9 10">
    <name type="scientific">Hevea brasiliensis</name>
    <name type="common">Para rubber tree</name>
    <name type="synonym">Siphonia brasiliensis</name>
    <dbReference type="NCBI Taxonomy" id="3981"/>
    <lineage>
        <taxon>Eukaryota</taxon>
        <taxon>Viridiplantae</taxon>
        <taxon>Streptophyta</taxon>
        <taxon>Embryophyta</taxon>
        <taxon>Tracheophyta</taxon>
        <taxon>Spermatophyta</taxon>
        <taxon>Magnoliopsida</taxon>
        <taxon>eudicotyledons</taxon>
        <taxon>Gunneridae</taxon>
        <taxon>Pentapetalae</taxon>
        <taxon>rosids</taxon>
        <taxon>fabids</taxon>
        <taxon>Malpighiales</taxon>
        <taxon>Euphorbiaceae</taxon>
        <taxon>Crotonoideae</taxon>
        <taxon>Micrandreae</taxon>
        <taxon>Hevea</taxon>
    </lineage>
</organism>
<dbReference type="InterPro" id="IPR028098">
    <property type="entry name" value="Glyco_trans_4-like_N"/>
</dbReference>
<comment type="catalytic activity">
    <reaction evidence="7">
        <text>a beta-D-Man-(1-&gt;4)-beta-D-GlcNAc-(1-&gt;4)-alpha-D-GlcNAc-diphospho-di-trans,poly-cis-dolichol + GDP-alpha-D-mannose = an alpha-D-Man-(1-&gt;3)-beta-D-Man-(1-&gt;4)-beta-D-GlcNAc-(1-&gt;4)-alpha-D-GlcNAc-diphospho-di-trans,poly-cis-dolichol + GDP + H(+)</text>
        <dbReference type="Rhea" id="RHEA:29515"/>
        <dbReference type="Rhea" id="RHEA-COMP:19511"/>
        <dbReference type="Rhea" id="RHEA-COMP:19513"/>
        <dbReference type="ChEBI" id="CHEBI:15378"/>
        <dbReference type="ChEBI" id="CHEBI:57527"/>
        <dbReference type="ChEBI" id="CHEBI:58189"/>
        <dbReference type="ChEBI" id="CHEBI:58472"/>
        <dbReference type="ChEBI" id="CHEBI:132510"/>
        <dbReference type="EC" id="2.4.1.132"/>
    </reaction>
    <physiologicalReaction direction="left-to-right" evidence="7">
        <dbReference type="Rhea" id="RHEA:29516"/>
    </physiologicalReaction>
</comment>
<evidence type="ECO:0000256" key="4">
    <source>
        <dbReference type="ARBA" id="ARBA00022824"/>
    </source>
</evidence>
<dbReference type="Gene3D" id="3.40.50.2000">
    <property type="entry name" value="Glycogen Phosphorylase B"/>
    <property type="match status" value="1"/>
</dbReference>
<dbReference type="Gene3D" id="3.10.450.50">
    <property type="match status" value="1"/>
</dbReference>
<dbReference type="Pfam" id="PF13439">
    <property type="entry name" value="Glyco_transf_4"/>
    <property type="match status" value="1"/>
</dbReference>
<sequence>MIVLVWFCGHGGLLSDGGNEVDREMSGDGSVDCSAGVCGAERLIVDAAVELASHGHNVHIFTAHHDKKRCFEETVSGAFPVTVYGSFLPRHIFYRLHAVCAYLRCIFVALCLLFLWPSFDVILADQVSVVIPLLKVKKSTKVVFYCHFPDLLLAQHTTVLRRLYRKPIDYVEEITTGMADLILVNSKFTASTFANTFKHLHLRGIRPAVLYPAVNVDQFDESHSYKLNFLSINRFERKKNIELAVSAFAMLHTLDEHAFQKHMLADATLTIAGKSFLYDEAETTEWRHGGPPTYDSLNKLFEEGRTKEWPKGSLEEIVRNAIKSWEMELSHKIRLLDFKTINPQKFKLIVNGREGLSAEETLRIGSYNALLKNSLPKEFQYYKAEEESFESSHDAFRSAFPRGFAWEVLSVYSGPPVIAYKFRHWGFFEGPFKGHAPTGEKVEFYGLGVLKVDESLRAEEVEVTMSLQNYLVAY</sequence>
<name>A0A6A6KDC6_HEVBR</name>
<evidence type="ECO:0000256" key="1">
    <source>
        <dbReference type="ARBA" id="ARBA00004922"/>
    </source>
</evidence>
<dbReference type="GO" id="GO:0102704">
    <property type="term" value="F:GDP-Man:Man(2)GlcNAc(2)-PP-Dol alpha-1,6-mannosyltransferase activity"/>
    <property type="evidence" value="ECO:0007669"/>
    <property type="project" value="UniProtKB-UniRule"/>
</dbReference>
<evidence type="ECO:0000256" key="6">
    <source>
        <dbReference type="ARBA" id="ARBA00023136"/>
    </source>
</evidence>
<keyword evidence="10" id="KW-1185">Reference proteome</keyword>
<protein>
    <recommendedName>
        <fullName evidence="7">Alpha-1,3/1,6-mannosyltransferase ALG2</fullName>
        <ecNumber evidence="7">2.4.1.132</ecNumber>
        <ecNumber evidence="7">2.4.1.257</ecNumber>
    </recommendedName>
    <alternativeName>
        <fullName evidence="7">GDP-Man:Man(1)GlcNAc(2)-PP-Dol alpha-1,3-mannosyltransferase</fullName>
    </alternativeName>
</protein>
<evidence type="ECO:0000313" key="9">
    <source>
        <dbReference type="EMBL" id="KAF2286123.1"/>
    </source>
</evidence>
<reference evidence="9 10" key="1">
    <citation type="journal article" date="2020" name="Mol. Plant">
        <title>The Chromosome-Based Rubber Tree Genome Provides New Insights into Spurge Genome Evolution and Rubber Biosynthesis.</title>
        <authorList>
            <person name="Liu J."/>
            <person name="Shi C."/>
            <person name="Shi C.C."/>
            <person name="Li W."/>
            <person name="Zhang Q.J."/>
            <person name="Zhang Y."/>
            <person name="Li K."/>
            <person name="Lu H.F."/>
            <person name="Shi C."/>
            <person name="Zhu S.T."/>
            <person name="Xiao Z.Y."/>
            <person name="Nan H."/>
            <person name="Yue Y."/>
            <person name="Zhu X.G."/>
            <person name="Wu Y."/>
            <person name="Hong X.N."/>
            <person name="Fan G.Y."/>
            <person name="Tong Y."/>
            <person name="Zhang D."/>
            <person name="Mao C.L."/>
            <person name="Liu Y.L."/>
            <person name="Hao S.J."/>
            <person name="Liu W.Q."/>
            <person name="Lv M.Q."/>
            <person name="Zhang H.B."/>
            <person name="Liu Y."/>
            <person name="Hu-Tang G.R."/>
            <person name="Wang J.P."/>
            <person name="Wang J.H."/>
            <person name="Sun Y.H."/>
            <person name="Ni S.B."/>
            <person name="Chen W.B."/>
            <person name="Zhang X.C."/>
            <person name="Jiao Y.N."/>
            <person name="Eichler E.E."/>
            <person name="Li G.H."/>
            <person name="Liu X."/>
            <person name="Gao L.Z."/>
        </authorList>
    </citation>
    <scope>NUCLEOTIDE SEQUENCE [LARGE SCALE GENOMIC DNA]</scope>
    <source>
        <strain evidence="10">cv. GT1</strain>
        <tissue evidence="9">Leaf</tissue>
    </source>
</reference>
<dbReference type="EC" id="2.4.1.257" evidence="7"/>
<comment type="subcellular location">
    <subcellularLocation>
        <location evidence="7">Endoplasmic reticulum membrane</location>
        <topology evidence="7">Single-pass membrane protein</topology>
    </subcellularLocation>
</comment>
<keyword evidence="3" id="KW-0812">Transmembrane</keyword>
<evidence type="ECO:0000256" key="3">
    <source>
        <dbReference type="ARBA" id="ARBA00022692"/>
    </source>
</evidence>
<keyword evidence="2 7" id="KW-0808">Transferase</keyword>
<dbReference type="PANTHER" id="PTHR45918:SF1">
    <property type="entry name" value="ALPHA-1,3_1,6-MANNOSYLTRANSFERASE ALG2"/>
    <property type="match status" value="1"/>
</dbReference>
<evidence type="ECO:0000256" key="2">
    <source>
        <dbReference type="ARBA" id="ARBA00022679"/>
    </source>
</evidence>
<keyword evidence="6" id="KW-0472">Membrane</keyword>
<dbReference type="SUPFAM" id="SSF54427">
    <property type="entry name" value="NTF2-like"/>
    <property type="match status" value="1"/>
</dbReference>
<evidence type="ECO:0000313" key="10">
    <source>
        <dbReference type="Proteomes" id="UP000467840"/>
    </source>
</evidence>
<comment type="function">
    <text evidence="7">Mannosylates Man(2)GlcNAc(2)-dolichol diphosphate and Man(1)GlcNAc(2)-dolichol diphosphate to form Man(3)GlcNAc(2)-dolichol diphosphate.</text>
</comment>
<dbReference type="EMBL" id="JAAGAX010000017">
    <property type="protein sequence ID" value="KAF2286123.1"/>
    <property type="molecule type" value="Genomic_DNA"/>
</dbReference>
<keyword evidence="4" id="KW-0256">Endoplasmic reticulum</keyword>
<dbReference type="PANTHER" id="PTHR45918">
    <property type="entry name" value="ALPHA-1,3/1,6-MANNOSYLTRANSFERASE ALG2"/>
    <property type="match status" value="1"/>
</dbReference>
<dbReference type="InterPro" id="IPR027054">
    <property type="entry name" value="ALG2"/>
</dbReference>
<comment type="similarity">
    <text evidence="7">Belongs to the glycosyltransferase group 1 family.</text>
</comment>
<evidence type="ECO:0000256" key="5">
    <source>
        <dbReference type="ARBA" id="ARBA00022989"/>
    </source>
</evidence>
<dbReference type="GO" id="GO:0004378">
    <property type="term" value="F:GDP-Man:Man(1)GlcNAc(2)-PP-Dol alpha-1,3-mannosyltransferase activity"/>
    <property type="evidence" value="ECO:0007669"/>
    <property type="project" value="UniProtKB-UniRule"/>
</dbReference>